<dbReference type="InterPro" id="IPR016039">
    <property type="entry name" value="Thiolase-like"/>
</dbReference>
<organism evidence="3 4">
    <name type="scientific">Pseudomonas syringae</name>
    <dbReference type="NCBI Taxonomy" id="317"/>
    <lineage>
        <taxon>Bacteria</taxon>
        <taxon>Pseudomonadati</taxon>
        <taxon>Pseudomonadota</taxon>
        <taxon>Gammaproteobacteria</taxon>
        <taxon>Pseudomonadales</taxon>
        <taxon>Pseudomonadaceae</taxon>
        <taxon>Pseudomonas</taxon>
    </lineage>
</organism>
<dbReference type="PATRIC" id="fig|317.197.peg.3843"/>
<name>A0A0L1MM25_PSESX</name>
<evidence type="ECO:0000256" key="1">
    <source>
        <dbReference type="ARBA" id="ARBA00022679"/>
    </source>
</evidence>
<reference evidence="3 4" key="1">
    <citation type="submission" date="2015-06" db="EMBL/GenBank/DDBJ databases">
        <authorList>
            <person name="Hoefler B.C."/>
            <person name="Straight P.D."/>
        </authorList>
    </citation>
    <scope>NUCLEOTIDE SEQUENCE [LARGE SCALE GENOMIC DNA]</scope>
    <source>
        <strain evidence="3 4">Riq4</strain>
    </source>
</reference>
<dbReference type="Pfam" id="PF08541">
    <property type="entry name" value="ACP_syn_III_C"/>
    <property type="match status" value="1"/>
</dbReference>
<keyword evidence="1" id="KW-0808">Transferase</keyword>
<evidence type="ECO:0000259" key="2">
    <source>
        <dbReference type="Pfam" id="PF08541"/>
    </source>
</evidence>
<protein>
    <submittedName>
        <fullName evidence="3">3-oxoacyl-ACP synthase</fullName>
    </submittedName>
</protein>
<comment type="caution">
    <text evidence="3">The sequence shown here is derived from an EMBL/GenBank/DDBJ whole genome shotgun (WGS) entry which is preliminary data.</text>
</comment>
<evidence type="ECO:0000313" key="4">
    <source>
        <dbReference type="Proteomes" id="UP000036955"/>
    </source>
</evidence>
<dbReference type="GO" id="GO:0016746">
    <property type="term" value="F:acyltransferase activity"/>
    <property type="evidence" value="ECO:0007669"/>
    <property type="project" value="UniProtKB-KW"/>
</dbReference>
<gene>
    <name evidence="3" type="ORF">ACS77_02430</name>
</gene>
<dbReference type="InterPro" id="IPR013747">
    <property type="entry name" value="ACP_syn_III_C"/>
</dbReference>
<dbReference type="Gene3D" id="3.40.47.10">
    <property type="match status" value="1"/>
</dbReference>
<proteinExistence type="predicted"/>
<feature type="domain" description="Beta-ketoacyl-[acyl-carrier-protein] synthase III C-terminal" evidence="2">
    <location>
        <begin position="218"/>
        <end position="303"/>
    </location>
</feature>
<dbReference type="AlphaFoldDB" id="A0A0L1MM25"/>
<dbReference type="SUPFAM" id="SSF53901">
    <property type="entry name" value="Thiolase-like"/>
    <property type="match status" value="1"/>
</dbReference>
<accession>A0A0L1MM25</accession>
<evidence type="ECO:0000313" key="3">
    <source>
        <dbReference type="EMBL" id="KNH29552.1"/>
    </source>
</evidence>
<sequence>MLPLNYLCWLPDRISLEPLSTLGQSHDLKSGTCKVLQRYYSLRSVGMSPRTHAEMLVDTLCALIIANPHVKEVKGCLVYAKTQTHNTFFDNHWLEDVAEACGIGHWEVLSVSLNHCSSALSAIHLLKRRLIKRSEPMLLLTGEKAFHSAVNRLDDSVLAEIPAAMLLNAGPAQWNVKHTAVRHMPSFYDNHRHESAVRRRELYASLDQDYHDFYLYALDKFNVPAESIDAIVPGNVDLPMLKRFVGKLNFKGIMFTEHVAEYGHAYCSDVLFNLSALLKNFTGKRILCLTMGMGVTLSCVLIEKNENSEVVHVKSSVGG</sequence>
<dbReference type="Proteomes" id="UP000036955">
    <property type="component" value="Unassembled WGS sequence"/>
</dbReference>
<dbReference type="EMBL" id="LFQK01000004">
    <property type="protein sequence ID" value="KNH29552.1"/>
    <property type="molecule type" value="Genomic_DNA"/>
</dbReference>